<keyword evidence="4" id="KW-1185">Reference proteome</keyword>
<evidence type="ECO:0000256" key="1">
    <source>
        <dbReference type="ARBA" id="ARBA00022737"/>
    </source>
</evidence>
<dbReference type="PRINTS" id="PR01415">
    <property type="entry name" value="ANKYRIN"/>
</dbReference>
<evidence type="ECO:0000313" key="4">
    <source>
        <dbReference type="Proteomes" id="UP000492821"/>
    </source>
</evidence>
<dbReference type="SUPFAM" id="SSF48403">
    <property type="entry name" value="Ankyrin repeat"/>
    <property type="match status" value="1"/>
</dbReference>
<dbReference type="InterPro" id="IPR036770">
    <property type="entry name" value="Ankyrin_rpt-contain_sf"/>
</dbReference>
<dbReference type="Pfam" id="PF12796">
    <property type="entry name" value="Ank_2"/>
    <property type="match status" value="3"/>
</dbReference>
<evidence type="ECO:0000256" key="3">
    <source>
        <dbReference type="PROSITE-ProRule" id="PRU00023"/>
    </source>
</evidence>
<dbReference type="PANTHER" id="PTHR24166">
    <property type="entry name" value="ROLLING PEBBLES, ISOFORM B"/>
    <property type="match status" value="1"/>
</dbReference>
<reference evidence="5" key="2">
    <citation type="submission" date="2020-10" db="UniProtKB">
        <authorList>
            <consortium name="WormBaseParasite"/>
        </authorList>
    </citation>
    <scope>IDENTIFICATION</scope>
</reference>
<dbReference type="AlphaFoldDB" id="A0A7E4VGI4"/>
<name>A0A7E4VGI4_PANRE</name>
<dbReference type="Gene3D" id="1.25.40.20">
    <property type="entry name" value="Ankyrin repeat-containing domain"/>
    <property type="match status" value="2"/>
</dbReference>
<dbReference type="Proteomes" id="UP000492821">
    <property type="component" value="Unassembled WGS sequence"/>
</dbReference>
<feature type="repeat" description="ANK" evidence="3">
    <location>
        <begin position="145"/>
        <end position="178"/>
    </location>
</feature>
<keyword evidence="1" id="KW-0677">Repeat</keyword>
<dbReference type="InterPro" id="IPR050889">
    <property type="entry name" value="Dendritic_Spine_Reg/Scaffold"/>
</dbReference>
<sequence>MTTTAPDFNRLAAFVVDADYSAIEKELATVRALADVKNALGQSLLFVAVTADRHRVLDILVKRGLRLSETDKYGRSLLHWAVKFSAFSCLKYLLDPKFDNHVLLGDHSKVTPLHLAVQHKRAKILRILLNALPEDTELYKVTDTYGRTPLHYAAHFGSLEAVVELLNDDRLAVDQRDSFQQIPLMYAVSSNFLTSADVVRILSQKKPMSTTNTRNNLGQTAFHLAVLANNLEAISIMLQESEGRAAAVAVSFDHRCRTPLHYAGAMGRVEAAKLLIANGARNDTLDNYGASAAHYAAQTCVKTLEAILNASGSGG</sequence>
<dbReference type="PANTHER" id="PTHR24166:SF48">
    <property type="entry name" value="PROTEIN VAPYRIN"/>
    <property type="match status" value="1"/>
</dbReference>
<dbReference type="WBParaSite" id="Pan_g20542.t1">
    <property type="protein sequence ID" value="Pan_g20542.t1"/>
    <property type="gene ID" value="Pan_g20542"/>
</dbReference>
<organism evidence="4 5">
    <name type="scientific">Panagrellus redivivus</name>
    <name type="common">Microworm</name>
    <dbReference type="NCBI Taxonomy" id="6233"/>
    <lineage>
        <taxon>Eukaryota</taxon>
        <taxon>Metazoa</taxon>
        <taxon>Ecdysozoa</taxon>
        <taxon>Nematoda</taxon>
        <taxon>Chromadorea</taxon>
        <taxon>Rhabditida</taxon>
        <taxon>Tylenchina</taxon>
        <taxon>Panagrolaimomorpha</taxon>
        <taxon>Panagrolaimoidea</taxon>
        <taxon>Panagrolaimidae</taxon>
        <taxon>Panagrellus</taxon>
    </lineage>
</organism>
<reference evidence="4" key="1">
    <citation type="journal article" date="2013" name="Genetics">
        <title>The draft genome and transcriptome of Panagrellus redivivus are shaped by the harsh demands of a free-living lifestyle.</title>
        <authorList>
            <person name="Srinivasan J."/>
            <person name="Dillman A.R."/>
            <person name="Macchietto M.G."/>
            <person name="Heikkinen L."/>
            <person name="Lakso M."/>
            <person name="Fracchia K.M."/>
            <person name="Antoshechkin I."/>
            <person name="Mortazavi A."/>
            <person name="Wong G."/>
            <person name="Sternberg P.W."/>
        </authorList>
    </citation>
    <scope>NUCLEOTIDE SEQUENCE [LARGE SCALE GENOMIC DNA]</scope>
    <source>
        <strain evidence="4">MT8872</strain>
    </source>
</reference>
<accession>A0A7E4VGI4</accession>
<dbReference type="PROSITE" id="PS50088">
    <property type="entry name" value="ANK_REPEAT"/>
    <property type="match status" value="2"/>
</dbReference>
<evidence type="ECO:0000313" key="5">
    <source>
        <dbReference type="WBParaSite" id="Pan_g20542.t1"/>
    </source>
</evidence>
<dbReference type="PROSITE" id="PS50297">
    <property type="entry name" value="ANK_REP_REGION"/>
    <property type="match status" value="2"/>
</dbReference>
<keyword evidence="2 3" id="KW-0040">ANK repeat</keyword>
<protein>
    <submittedName>
        <fullName evidence="5">ANK_REP_REGION domain-containing protein</fullName>
    </submittedName>
</protein>
<evidence type="ECO:0000256" key="2">
    <source>
        <dbReference type="ARBA" id="ARBA00023043"/>
    </source>
</evidence>
<proteinExistence type="predicted"/>
<dbReference type="SMART" id="SM00248">
    <property type="entry name" value="ANK"/>
    <property type="match status" value="7"/>
</dbReference>
<dbReference type="InterPro" id="IPR002110">
    <property type="entry name" value="Ankyrin_rpt"/>
</dbReference>
<feature type="repeat" description="ANK" evidence="3">
    <location>
        <begin position="255"/>
        <end position="287"/>
    </location>
</feature>